<feature type="transmembrane region" description="Helical" evidence="7">
    <location>
        <begin position="112"/>
        <end position="134"/>
    </location>
</feature>
<feature type="compositionally biased region" description="Pro residues" evidence="6">
    <location>
        <begin position="18"/>
        <end position="34"/>
    </location>
</feature>
<feature type="transmembrane region" description="Helical" evidence="7">
    <location>
        <begin position="154"/>
        <end position="173"/>
    </location>
</feature>
<comment type="caution">
    <text evidence="9">The sequence shown here is derived from an EMBL/GenBank/DDBJ whole genome shotgun (WGS) entry which is preliminary data.</text>
</comment>
<name>A0ABP8BBC0_9ACTN</name>
<dbReference type="EMBL" id="BAABAQ010000012">
    <property type="protein sequence ID" value="GAA4202689.1"/>
    <property type="molecule type" value="Genomic_DNA"/>
</dbReference>
<dbReference type="InterPro" id="IPR051791">
    <property type="entry name" value="Pra-immunoreactive"/>
</dbReference>
<dbReference type="RefSeq" id="WP_344921395.1">
    <property type="nucleotide sequence ID" value="NZ_BAABAQ010000012.1"/>
</dbReference>
<dbReference type="InterPro" id="IPR010432">
    <property type="entry name" value="RDD"/>
</dbReference>
<keyword evidence="3 7" id="KW-0812">Transmembrane</keyword>
<gene>
    <name evidence="9" type="ORF">GCM10022252_59230</name>
</gene>
<sequence length="243" mass="25593">MGSAPPPPDDRGSNPRSDPAPPGPGYEGPGPGPDPSHGHGPDPDPGPRPRPGHRPSPGPGPGRGSGHGPGPGPGPRHSPGHGLVFGRASEGEPPGGFPWPGGIRLGGRWRRLFAGILDLLVIGFVSSPFTYRTVTTVTGAESGLSVQVPYAETLLVAVIGFLYYWLLTTFWNGQTLGKKIFRLRVADISGKKAGVGQVALRELVTWLMYSTCCLGWIDVAFILFHSRKQAVHDIAARTLVIDA</sequence>
<evidence type="ECO:0000256" key="6">
    <source>
        <dbReference type="SAM" id="MobiDB-lite"/>
    </source>
</evidence>
<keyword evidence="4 7" id="KW-1133">Transmembrane helix</keyword>
<proteinExistence type="predicted"/>
<dbReference type="Proteomes" id="UP001501251">
    <property type="component" value="Unassembled WGS sequence"/>
</dbReference>
<evidence type="ECO:0000259" key="8">
    <source>
        <dbReference type="Pfam" id="PF06271"/>
    </source>
</evidence>
<keyword evidence="2" id="KW-1003">Cell membrane</keyword>
<keyword evidence="5 7" id="KW-0472">Membrane</keyword>
<feature type="region of interest" description="Disordered" evidence="6">
    <location>
        <begin position="1"/>
        <end position="95"/>
    </location>
</feature>
<dbReference type="PANTHER" id="PTHR36115:SF4">
    <property type="entry name" value="MEMBRANE PROTEIN"/>
    <property type="match status" value="1"/>
</dbReference>
<comment type="subcellular location">
    <subcellularLocation>
        <location evidence="1">Cell membrane</location>
        <topology evidence="1">Multi-pass membrane protein</topology>
    </subcellularLocation>
</comment>
<keyword evidence="10" id="KW-1185">Reference proteome</keyword>
<evidence type="ECO:0000313" key="10">
    <source>
        <dbReference type="Proteomes" id="UP001501251"/>
    </source>
</evidence>
<feature type="compositionally biased region" description="Pro residues" evidence="6">
    <location>
        <begin position="48"/>
        <end position="60"/>
    </location>
</feature>
<organism evidence="9 10">
    <name type="scientific">Streptosporangium oxazolinicum</name>
    <dbReference type="NCBI Taxonomy" id="909287"/>
    <lineage>
        <taxon>Bacteria</taxon>
        <taxon>Bacillati</taxon>
        <taxon>Actinomycetota</taxon>
        <taxon>Actinomycetes</taxon>
        <taxon>Streptosporangiales</taxon>
        <taxon>Streptosporangiaceae</taxon>
        <taxon>Streptosporangium</taxon>
    </lineage>
</organism>
<reference evidence="10" key="1">
    <citation type="journal article" date="2019" name="Int. J. Syst. Evol. Microbiol.">
        <title>The Global Catalogue of Microorganisms (GCM) 10K type strain sequencing project: providing services to taxonomists for standard genome sequencing and annotation.</title>
        <authorList>
            <consortium name="The Broad Institute Genomics Platform"/>
            <consortium name="The Broad Institute Genome Sequencing Center for Infectious Disease"/>
            <person name="Wu L."/>
            <person name="Ma J."/>
        </authorList>
    </citation>
    <scope>NUCLEOTIDE SEQUENCE [LARGE SCALE GENOMIC DNA]</scope>
    <source>
        <strain evidence="10">JCM 17388</strain>
    </source>
</reference>
<dbReference type="PANTHER" id="PTHR36115">
    <property type="entry name" value="PROLINE-RICH ANTIGEN HOMOLOG-RELATED"/>
    <property type="match status" value="1"/>
</dbReference>
<feature type="domain" description="RDD" evidence="8">
    <location>
        <begin position="106"/>
        <end position="236"/>
    </location>
</feature>
<evidence type="ECO:0000313" key="9">
    <source>
        <dbReference type="EMBL" id="GAA4202689.1"/>
    </source>
</evidence>
<evidence type="ECO:0000256" key="5">
    <source>
        <dbReference type="ARBA" id="ARBA00023136"/>
    </source>
</evidence>
<dbReference type="Pfam" id="PF06271">
    <property type="entry name" value="RDD"/>
    <property type="match status" value="1"/>
</dbReference>
<feature type="compositionally biased region" description="Basic and acidic residues" evidence="6">
    <location>
        <begin position="36"/>
        <end position="47"/>
    </location>
</feature>
<evidence type="ECO:0000256" key="3">
    <source>
        <dbReference type="ARBA" id="ARBA00022692"/>
    </source>
</evidence>
<evidence type="ECO:0000256" key="7">
    <source>
        <dbReference type="SAM" id="Phobius"/>
    </source>
</evidence>
<evidence type="ECO:0000256" key="4">
    <source>
        <dbReference type="ARBA" id="ARBA00022989"/>
    </source>
</evidence>
<accession>A0ABP8BBC0</accession>
<evidence type="ECO:0000256" key="1">
    <source>
        <dbReference type="ARBA" id="ARBA00004651"/>
    </source>
</evidence>
<protein>
    <recommendedName>
        <fullName evidence="8">RDD domain-containing protein</fullName>
    </recommendedName>
</protein>
<evidence type="ECO:0000256" key="2">
    <source>
        <dbReference type="ARBA" id="ARBA00022475"/>
    </source>
</evidence>